<evidence type="ECO:0000259" key="7">
    <source>
        <dbReference type="Pfam" id="PF06414"/>
    </source>
</evidence>
<accession>A0ABP9HTF7</accession>
<comment type="similarity">
    <text evidence="1">Belongs to the zeta toxin family.</text>
</comment>
<evidence type="ECO:0000313" key="9">
    <source>
        <dbReference type="Proteomes" id="UP001500466"/>
    </source>
</evidence>
<reference evidence="9" key="1">
    <citation type="journal article" date="2019" name="Int. J. Syst. Evol. Microbiol.">
        <title>The Global Catalogue of Microorganisms (GCM) 10K type strain sequencing project: providing services to taxonomists for standard genome sequencing and annotation.</title>
        <authorList>
            <consortium name="The Broad Institute Genomics Platform"/>
            <consortium name="The Broad Institute Genome Sequencing Center for Infectious Disease"/>
            <person name="Wu L."/>
            <person name="Ma J."/>
        </authorList>
    </citation>
    <scope>NUCLEOTIDE SEQUENCE [LARGE SCALE GENOMIC DNA]</scope>
    <source>
        <strain evidence="9">JCM 17986</strain>
    </source>
</reference>
<name>A0ABP9HTF7_9ACTN</name>
<dbReference type="EC" id="2.7.1.176" evidence="2"/>
<comment type="catalytic activity">
    <reaction evidence="6">
        <text>UDP-N-acetyl-alpha-D-glucosamine + ATP = UDP-N-acetyl-alpha-D-glucosamine 3'-phosphate + ADP + H(+)</text>
        <dbReference type="Rhea" id="RHEA:32671"/>
        <dbReference type="ChEBI" id="CHEBI:15378"/>
        <dbReference type="ChEBI" id="CHEBI:30616"/>
        <dbReference type="ChEBI" id="CHEBI:57705"/>
        <dbReference type="ChEBI" id="CHEBI:64353"/>
        <dbReference type="ChEBI" id="CHEBI:456216"/>
        <dbReference type="EC" id="2.7.1.176"/>
    </reaction>
</comment>
<evidence type="ECO:0000256" key="4">
    <source>
        <dbReference type="ARBA" id="ARBA00022840"/>
    </source>
</evidence>
<keyword evidence="9" id="KW-1185">Reference proteome</keyword>
<keyword evidence="3" id="KW-0547">Nucleotide-binding</keyword>
<evidence type="ECO:0000256" key="3">
    <source>
        <dbReference type="ARBA" id="ARBA00022741"/>
    </source>
</evidence>
<dbReference type="InterPro" id="IPR010488">
    <property type="entry name" value="Zeta_toxin_domain"/>
</dbReference>
<evidence type="ECO:0000256" key="1">
    <source>
        <dbReference type="ARBA" id="ARBA00009104"/>
    </source>
</evidence>
<keyword evidence="4" id="KW-0067">ATP-binding</keyword>
<evidence type="ECO:0000256" key="6">
    <source>
        <dbReference type="ARBA" id="ARBA00048178"/>
    </source>
</evidence>
<organism evidence="8 9">
    <name type="scientific">Yinghuangia aomiensis</name>
    <dbReference type="NCBI Taxonomy" id="676205"/>
    <lineage>
        <taxon>Bacteria</taxon>
        <taxon>Bacillati</taxon>
        <taxon>Actinomycetota</taxon>
        <taxon>Actinomycetes</taxon>
        <taxon>Kitasatosporales</taxon>
        <taxon>Streptomycetaceae</taxon>
        <taxon>Yinghuangia</taxon>
    </lineage>
</organism>
<evidence type="ECO:0000256" key="5">
    <source>
        <dbReference type="ARBA" id="ARBA00032897"/>
    </source>
</evidence>
<dbReference type="Gene3D" id="3.40.50.300">
    <property type="entry name" value="P-loop containing nucleotide triphosphate hydrolases"/>
    <property type="match status" value="2"/>
</dbReference>
<dbReference type="EMBL" id="BAABHS010000020">
    <property type="protein sequence ID" value="GAA4978265.1"/>
    <property type="molecule type" value="Genomic_DNA"/>
</dbReference>
<sequence length="354" mass="39118">MCSDLYKPDHPHHAALLADDVRLAGVGVRADVRRWQAAVEEHVRIHRLDVVVETVLVDRDEARAASTAYRRSGHRVDLVVVATSPALSAQGVLDRYLAGDTDGGGRWVSWENHDRCVAALLATLAVVDAERLVDRVTVVRRDGTVLYTNHLDDTGRWTAAPGAAAAVEAEHRRWWSAPETAVFRRSLARSDQQLHRDVVDEDRRLAVQRDAKRAAALAEPVRRIANPTTSAPDVHYHRLSNDEFEWIWRELIVLDYLSDITAHGVPVTTYVMGQPGAGKTNAAYLVRRAMRHRRPVAVSGETLPQADAHGHPQAVPEEFTRRPVRNSSSTPTCCPLPMAPSLRVARATLCATGS</sequence>
<dbReference type="InterPro" id="IPR027417">
    <property type="entry name" value="P-loop_NTPase"/>
</dbReference>
<gene>
    <name evidence="8" type="ORF">GCM10023205_52750</name>
</gene>
<dbReference type="Pfam" id="PF06414">
    <property type="entry name" value="Zeta_toxin"/>
    <property type="match status" value="1"/>
</dbReference>
<comment type="caution">
    <text evidence="8">The sequence shown here is derived from an EMBL/GenBank/DDBJ whole genome shotgun (WGS) entry which is preliminary data.</text>
</comment>
<evidence type="ECO:0000256" key="2">
    <source>
        <dbReference type="ARBA" id="ARBA00011963"/>
    </source>
</evidence>
<feature type="domain" description="Zeta toxin" evidence="7">
    <location>
        <begin position="3"/>
        <end position="151"/>
    </location>
</feature>
<proteinExistence type="inferred from homology"/>
<evidence type="ECO:0000313" key="8">
    <source>
        <dbReference type="EMBL" id="GAA4978265.1"/>
    </source>
</evidence>
<dbReference type="Proteomes" id="UP001500466">
    <property type="component" value="Unassembled WGS sequence"/>
</dbReference>
<protein>
    <recommendedName>
        <fullName evidence="5">UDP-N-acetylglucosamine kinase</fullName>
        <ecNumber evidence="2">2.7.1.176</ecNumber>
    </recommendedName>
    <alternativeName>
        <fullName evidence="5">UDP-N-acetylglucosamine kinase</fullName>
    </alternativeName>
</protein>